<name>A0A7X3FJX7_9BACL</name>
<accession>A0A7X3FJX7</accession>
<keyword evidence="2" id="KW-0808">Transferase</keyword>
<evidence type="ECO:0000313" key="2">
    <source>
        <dbReference type="EMBL" id="MVP01124.1"/>
    </source>
</evidence>
<dbReference type="InterPro" id="IPR051678">
    <property type="entry name" value="AGP_Transferase"/>
</dbReference>
<dbReference type="SUPFAM" id="SSF56112">
    <property type="entry name" value="Protein kinase-like (PK-like)"/>
    <property type="match status" value="1"/>
</dbReference>
<feature type="domain" description="Aminoglycoside phosphotransferase" evidence="1">
    <location>
        <begin position="52"/>
        <end position="252"/>
    </location>
</feature>
<keyword evidence="3" id="KW-1185">Reference proteome</keyword>
<gene>
    <name evidence="2" type="ORF">EDM21_16630</name>
</gene>
<sequence>MSRFTDLLPDHVLQWVVNAADPQADVVSVQRLYGGISSLLHSITLNSSGTEKSFVLRQLTNKEWLSEEPDLALHEAESLRWAAQIQVRTPEVIAFDGAGDASGIPAVLMTRLEGSVVLSPPDRELWVDGIAGALALVHRTDAEGFPWAHFRYNDPAAVEKPLWSRHPHLWEEAFKIIREAPPAVQPCFIHRDYHPANVLWKDRAVSGIVDWVNACRGPAGIDVGHCRVDLAQLVGIETADAFLSAYISHAGRAFTYEPYWDLVSLVDILFGTPEVYAGWTDLGMTGLTNELIRERLDDYLVSLLKRV</sequence>
<dbReference type="AlphaFoldDB" id="A0A7X3FJX7"/>
<organism evidence="2 3">
    <name type="scientific">Paenibacillus lutrae</name>
    <dbReference type="NCBI Taxonomy" id="2078573"/>
    <lineage>
        <taxon>Bacteria</taxon>
        <taxon>Bacillati</taxon>
        <taxon>Bacillota</taxon>
        <taxon>Bacilli</taxon>
        <taxon>Bacillales</taxon>
        <taxon>Paenibacillaceae</taxon>
        <taxon>Paenibacillus</taxon>
    </lineage>
</organism>
<dbReference type="OrthoDB" id="334783at2"/>
<dbReference type="InterPro" id="IPR011009">
    <property type="entry name" value="Kinase-like_dom_sf"/>
</dbReference>
<comment type="caution">
    <text evidence="2">The sequence shown here is derived from an EMBL/GenBank/DDBJ whole genome shotgun (WGS) entry which is preliminary data.</text>
</comment>
<dbReference type="Pfam" id="PF01636">
    <property type="entry name" value="APH"/>
    <property type="match status" value="1"/>
</dbReference>
<dbReference type="GO" id="GO:0016740">
    <property type="term" value="F:transferase activity"/>
    <property type="evidence" value="ECO:0007669"/>
    <property type="project" value="UniProtKB-KW"/>
</dbReference>
<reference evidence="2 3" key="1">
    <citation type="journal article" date="2019" name="Microorganisms">
        <title>Paenibacillus lutrae sp. nov., A Chitinolytic Species Isolated from A River Otter in Castril Natural Park, Granada, Spain.</title>
        <authorList>
            <person name="Rodriguez M."/>
            <person name="Reina J.C."/>
            <person name="Bejar V."/>
            <person name="Llamas I."/>
        </authorList>
    </citation>
    <scope>NUCLEOTIDE SEQUENCE [LARGE SCALE GENOMIC DNA]</scope>
    <source>
        <strain evidence="2 3">N10</strain>
    </source>
</reference>
<evidence type="ECO:0000313" key="3">
    <source>
        <dbReference type="Proteomes" id="UP000490800"/>
    </source>
</evidence>
<dbReference type="Proteomes" id="UP000490800">
    <property type="component" value="Unassembled WGS sequence"/>
</dbReference>
<evidence type="ECO:0000259" key="1">
    <source>
        <dbReference type="Pfam" id="PF01636"/>
    </source>
</evidence>
<dbReference type="RefSeq" id="WP_157337246.1">
    <property type="nucleotide sequence ID" value="NZ_RHLK01000010.1"/>
</dbReference>
<protein>
    <submittedName>
        <fullName evidence="2">Phosphotransferase</fullName>
    </submittedName>
</protein>
<dbReference type="InterPro" id="IPR002575">
    <property type="entry name" value="Aminoglycoside_PTrfase"/>
</dbReference>
<proteinExistence type="predicted"/>
<dbReference type="PANTHER" id="PTHR21310">
    <property type="entry name" value="AMINOGLYCOSIDE PHOSPHOTRANSFERASE-RELATED-RELATED"/>
    <property type="match status" value="1"/>
</dbReference>
<dbReference type="EMBL" id="RHLK01000010">
    <property type="protein sequence ID" value="MVP01124.1"/>
    <property type="molecule type" value="Genomic_DNA"/>
</dbReference>
<dbReference type="Gene3D" id="3.90.1200.10">
    <property type="match status" value="1"/>
</dbReference>